<dbReference type="PANTHER" id="PTHR10434:SF66">
    <property type="entry name" value="PHOSPHOLIPID_GLYCEROL ACYLTRANSFERASE DOMAIN-CONTAINING PROTEIN"/>
    <property type="match status" value="1"/>
</dbReference>
<protein>
    <submittedName>
        <fullName evidence="5">1-acyl-sn-glycerol-3-phosphate acyltransferase</fullName>
    </submittedName>
    <submittedName>
        <fullName evidence="4">Phospholipid/glycerol acyltransferase</fullName>
        <ecNumber evidence="4">2.3.1.51</ecNumber>
    </submittedName>
</protein>
<dbReference type="GO" id="GO:0003841">
    <property type="term" value="F:1-acylglycerol-3-phosphate O-acyltransferase activity"/>
    <property type="evidence" value="ECO:0007669"/>
    <property type="project" value="UniProtKB-EC"/>
</dbReference>
<dbReference type="EMBL" id="QSSQ01000014">
    <property type="protein sequence ID" value="RGM03327.1"/>
    <property type="molecule type" value="Genomic_DNA"/>
</dbReference>
<evidence type="ECO:0000313" key="6">
    <source>
        <dbReference type="Proteomes" id="UP000095651"/>
    </source>
</evidence>
<dbReference type="GO" id="GO:0006654">
    <property type="term" value="P:phosphatidic acid biosynthetic process"/>
    <property type="evidence" value="ECO:0007669"/>
    <property type="project" value="TreeGrafter"/>
</dbReference>
<dbReference type="PANTHER" id="PTHR10434">
    <property type="entry name" value="1-ACYL-SN-GLYCEROL-3-PHOSPHATE ACYLTRANSFERASE"/>
    <property type="match status" value="1"/>
</dbReference>
<gene>
    <name evidence="4" type="primary">plsC_2</name>
    <name evidence="5" type="ORF">DXC39_14975</name>
    <name evidence="4" type="ORF">ERS852407_03946</name>
</gene>
<dbReference type="InterPro" id="IPR002123">
    <property type="entry name" value="Plipid/glycerol_acylTrfase"/>
</dbReference>
<dbReference type="Proteomes" id="UP000095651">
    <property type="component" value="Unassembled WGS sequence"/>
</dbReference>
<sequence>MNRIAYMVLRNFFRAPIWFYHIWKLGRSGDTHTEQQRYDYIRNVVKTVNRTGRVEVEVHGIQNLPEKNGFILFPNHQGLFDVLAIMESCPNPLGIVVKKEASNIILIKQVIAAMHGMAIDRQDVKASLKVITKMTEDVKQGRNYVIFAEGTRSREGNHLLSFKGGTFKSAVNARCPIVPVALIDCFKPFDVNSIKKQKVQVRFLEPLQPEQYVGLRTIQIADIVHDKIQQEINENMG</sequence>
<dbReference type="CDD" id="cd07989">
    <property type="entry name" value="LPLAT_AGPAT-like"/>
    <property type="match status" value="1"/>
</dbReference>
<name>A0A174HZ64_9FIRM</name>
<keyword evidence="1 4" id="KW-0808">Transferase</keyword>
<evidence type="ECO:0000313" key="4">
    <source>
        <dbReference type="EMBL" id="CUO78115.1"/>
    </source>
</evidence>
<dbReference type="EC" id="2.3.1.51" evidence="4"/>
<organism evidence="4 6">
    <name type="scientific">Hungatella hathewayi</name>
    <dbReference type="NCBI Taxonomy" id="154046"/>
    <lineage>
        <taxon>Bacteria</taxon>
        <taxon>Bacillati</taxon>
        <taxon>Bacillota</taxon>
        <taxon>Clostridia</taxon>
        <taxon>Lachnospirales</taxon>
        <taxon>Lachnospiraceae</taxon>
        <taxon>Hungatella</taxon>
    </lineage>
</organism>
<proteinExistence type="predicted"/>
<dbReference type="RefSeq" id="WP_055657756.1">
    <property type="nucleotide sequence ID" value="NZ_CABIXC010000011.1"/>
</dbReference>
<evidence type="ECO:0000259" key="3">
    <source>
        <dbReference type="SMART" id="SM00563"/>
    </source>
</evidence>
<evidence type="ECO:0000313" key="5">
    <source>
        <dbReference type="EMBL" id="RGM03327.1"/>
    </source>
</evidence>
<dbReference type="AlphaFoldDB" id="A0A174HZ64"/>
<dbReference type="EMBL" id="CYZE01000011">
    <property type="protein sequence ID" value="CUO78115.1"/>
    <property type="molecule type" value="Genomic_DNA"/>
</dbReference>
<evidence type="ECO:0000313" key="7">
    <source>
        <dbReference type="Proteomes" id="UP000261257"/>
    </source>
</evidence>
<dbReference type="SUPFAM" id="SSF69593">
    <property type="entry name" value="Glycerol-3-phosphate (1)-acyltransferase"/>
    <property type="match status" value="1"/>
</dbReference>
<dbReference type="SMART" id="SM00563">
    <property type="entry name" value="PlsC"/>
    <property type="match status" value="1"/>
</dbReference>
<feature type="domain" description="Phospholipid/glycerol acyltransferase" evidence="3">
    <location>
        <begin position="70"/>
        <end position="185"/>
    </location>
</feature>
<reference evidence="5 7" key="2">
    <citation type="submission" date="2018-08" db="EMBL/GenBank/DDBJ databases">
        <title>A genome reference for cultivated species of the human gut microbiota.</title>
        <authorList>
            <person name="Zou Y."/>
            <person name="Xue W."/>
            <person name="Luo G."/>
        </authorList>
    </citation>
    <scope>NUCLEOTIDE SEQUENCE [LARGE SCALE GENOMIC DNA]</scope>
    <source>
        <strain evidence="5 7">TF05-11AC</strain>
    </source>
</reference>
<dbReference type="Pfam" id="PF01553">
    <property type="entry name" value="Acyltransferase"/>
    <property type="match status" value="1"/>
</dbReference>
<accession>A0A174HZ64</accession>
<keyword evidence="2 4" id="KW-0012">Acyltransferase</keyword>
<dbReference type="Proteomes" id="UP000261257">
    <property type="component" value="Unassembled WGS sequence"/>
</dbReference>
<evidence type="ECO:0000256" key="2">
    <source>
        <dbReference type="ARBA" id="ARBA00023315"/>
    </source>
</evidence>
<reference evidence="4 6" key="1">
    <citation type="submission" date="2015-09" db="EMBL/GenBank/DDBJ databases">
        <authorList>
            <consortium name="Pathogen Informatics"/>
        </authorList>
    </citation>
    <scope>NUCLEOTIDE SEQUENCE [LARGE SCALE GENOMIC DNA]</scope>
    <source>
        <strain evidence="4 6">2789STDY5608850</strain>
    </source>
</reference>
<evidence type="ECO:0000256" key="1">
    <source>
        <dbReference type="ARBA" id="ARBA00022679"/>
    </source>
</evidence>